<dbReference type="EMBL" id="JAAGMU010000602">
    <property type="protein sequence ID" value="NEC79829.1"/>
    <property type="molecule type" value="Genomic_DNA"/>
</dbReference>
<comment type="caution">
    <text evidence="2">The sequence shown here is derived from an EMBL/GenBank/DDBJ whole genome shotgun (WGS) entry which is preliminary data.</text>
</comment>
<gene>
    <name evidence="2" type="ORF">G3I38_11370</name>
</gene>
<feature type="region of interest" description="Disordered" evidence="1">
    <location>
        <begin position="1"/>
        <end position="21"/>
    </location>
</feature>
<dbReference type="AlphaFoldDB" id="A0A6G3TZZ7"/>
<protein>
    <submittedName>
        <fullName evidence="2">Hydrolase</fullName>
    </submittedName>
</protein>
<sequence>MPDSQPQPPSSSSSSGAAVPPPLLLCGARLTDGRIVDVRLGSGRIEAVGTSGSLAADGSRACGTRVDLTGHLLLPAP</sequence>
<reference evidence="2" key="1">
    <citation type="submission" date="2020-01" db="EMBL/GenBank/DDBJ databases">
        <title>Insect and environment-associated Actinomycetes.</title>
        <authorList>
            <person name="Currrie C."/>
            <person name="Chevrette M."/>
            <person name="Carlson C."/>
            <person name="Stubbendieck R."/>
            <person name="Wendt-Pienkowski E."/>
        </authorList>
    </citation>
    <scope>NUCLEOTIDE SEQUENCE</scope>
    <source>
        <strain evidence="2">SID7958</strain>
    </source>
</reference>
<evidence type="ECO:0000256" key="1">
    <source>
        <dbReference type="SAM" id="MobiDB-lite"/>
    </source>
</evidence>
<dbReference type="GO" id="GO:0016787">
    <property type="term" value="F:hydrolase activity"/>
    <property type="evidence" value="ECO:0007669"/>
    <property type="project" value="UniProtKB-KW"/>
</dbReference>
<organism evidence="2">
    <name type="scientific">Streptomyces sp. SID7958</name>
    <dbReference type="NCBI Taxonomy" id="2706093"/>
    <lineage>
        <taxon>Bacteria</taxon>
        <taxon>Bacillati</taxon>
        <taxon>Actinomycetota</taxon>
        <taxon>Actinomycetes</taxon>
        <taxon>Kitasatosporales</taxon>
        <taxon>Streptomycetaceae</taxon>
        <taxon>Streptomyces</taxon>
    </lineage>
</organism>
<name>A0A6G3TZZ7_9ACTN</name>
<keyword evidence="2" id="KW-0378">Hydrolase</keyword>
<accession>A0A6G3TZZ7</accession>
<proteinExistence type="predicted"/>
<evidence type="ECO:0000313" key="2">
    <source>
        <dbReference type="EMBL" id="NEC79829.1"/>
    </source>
</evidence>
<feature type="non-terminal residue" evidence="2">
    <location>
        <position position="77"/>
    </location>
</feature>